<dbReference type="eggNOG" id="COG1815">
    <property type="taxonomic scope" value="Bacteria"/>
</dbReference>
<dbReference type="Proteomes" id="UP000000238">
    <property type="component" value="Chromosome"/>
</dbReference>
<proteinExistence type="inferred from homology"/>
<evidence type="ECO:0000256" key="2">
    <source>
        <dbReference type="ARBA" id="ARBA00009677"/>
    </source>
</evidence>
<organism evidence="5 6">
    <name type="scientific">Hahella chejuensis (strain KCTC 2396)</name>
    <dbReference type="NCBI Taxonomy" id="349521"/>
    <lineage>
        <taxon>Bacteria</taxon>
        <taxon>Pseudomonadati</taxon>
        <taxon>Pseudomonadota</taxon>
        <taxon>Gammaproteobacteria</taxon>
        <taxon>Oceanospirillales</taxon>
        <taxon>Hahellaceae</taxon>
        <taxon>Hahella</taxon>
    </lineage>
</organism>
<dbReference type="HOGENOM" id="CLU_1989502_0_0_6"/>
<keyword evidence="3" id="KW-0975">Bacterial flagellum</keyword>
<keyword evidence="5" id="KW-0969">Cilium</keyword>
<dbReference type="KEGG" id="hch:HCH_04081"/>
<dbReference type="RefSeq" id="WP_011397861.1">
    <property type="nucleotide sequence ID" value="NC_007645.1"/>
</dbReference>
<dbReference type="EMBL" id="CP000155">
    <property type="protein sequence ID" value="ABC30794.1"/>
    <property type="molecule type" value="Genomic_DNA"/>
</dbReference>
<comment type="subcellular location">
    <subcellularLocation>
        <location evidence="1">Bacterial flagellum</location>
    </subcellularLocation>
</comment>
<dbReference type="InterPro" id="IPR001444">
    <property type="entry name" value="Flag_bb_rod_N"/>
</dbReference>
<dbReference type="GO" id="GO:0009288">
    <property type="term" value="C:bacterial-type flagellum"/>
    <property type="evidence" value="ECO:0007669"/>
    <property type="project" value="UniProtKB-SubCell"/>
</dbReference>
<evidence type="ECO:0000256" key="3">
    <source>
        <dbReference type="ARBA" id="ARBA00023143"/>
    </source>
</evidence>
<comment type="similarity">
    <text evidence="2">Belongs to the flagella basal body rod proteins family.</text>
</comment>
<keyword evidence="6" id="KW-1185">Reference proteome</keyword>
<gene>
    <name evidence="5" type="primary">flgB1</name>
    <name evidence="5" type="ordered locus">HCH_04081</name>
</gene>
<dbReference type="Pfam" id="PF00460">
    <property type="entry name" value="Flg_bb_rod"/>
    <property type="match status" value="1"/>
</dbReference>
<feature type="domain" description="Flagellar basal body rod protein N-terminal" evidence="4">
    <location>
        <begin position="16"/>
        <end position="39"/>
    </location>
</feature>
<protein>
    <submittedName>
        <fullName evidence="5">Flagellar basal body protein</fullName>
    </submittedName>
</protein>
<dbReference type="AlphaFoldDB" id="Q2SEY0"/>
<evidence type="ECO:0000313" key="5">
    <source>
        <dbReference type="EMBL" id="ABC30794.1"/>
    </source>
</evidence>
<accession>Q2SEY0</accession>
<dbReference type="STRING" id="349521.HCH_04081"/>
<evidence type="ECO:0000259" key="4">
    <source>
        <dbReference type="Pfam" id="PF00460"/>
    </source>
</evidence>
<dbReference type="OrthoDB" id="9133466at2"/>
<name>Q2SEY0_HAHCH</name>
<evidence type="ECO:0000256" key="1">
    <source>
        <dbReference type="ARBA" id="ARBA00004365"/>
    </source>
</evidence>
<sequence length="125" mass="13529">MDLLTSVTSTLLNKSLDAAQLQQRLIAQNVANASTEGYRAMSLNFKAALQHIDSVANSSLNDADKVDRINNVNLDQFISLEEAAVKIELDEQILALNKNVINYQALLTAKSKLGGIMKSAINGGR</sequence>
<keyword evidence="5" id="KW-0966">Cell projection</keyword>
<reference evidence="5 6" key="1">
    <citation type="journal article" date="2005" name="Nucleic Acids Res.">
        <title>Genomic blueprint of Hahella chejuensis, a marine microbe producing an algicidal agent.</title>
        <authorList>
            <person name="Jeong H."/>
            <person name="Yim J.H."/>
            <person name="Lee C."/>
            <person name="Choi S.-H."/>
            <person name="Park Y.K."/>
            <person name="Yoon S.H."/>
            <person name="Hur C.-G."/>
            <person name="Kang H.-Y."/>
            <person name="Kim D."/>
            <person name="Lee H.H."/>
            <person name="Park K.H."/>
            <person name="Park S.-H."/>
            <person name="Park H.-S."/>
            <person name="Lee H.K."/>
            <person name="Oh T.K."/>
            <person name="Kim J.F."/>
        </authorList>
    </citation>
    <scope>NUCLEOTIDE SEQUENCE [LARGE SCALE GENOMIC DNA]</scope>
    <source>
        <strain evidence="5 6">KCTC 2396</strain>
    </source>
</reference>
<evidence type="ECO:0000313" key="6">
    <source>
        <dbReference type="Proteomes" id="UP000000238"/>
    </source>
</evidence>
<keyword evidence="5" id="KW-0282">Flagellum</keyword>